<keyword evidence="4" id="KW-1185">Reference proteome</keyword>
<dbReference type="RefSeq" id="WP_002691899.1">
    <property type="nucleotide sequence ID" value="NZ_JH600070.1"/>
</dbReference>
<dbReference type="InterPro" id="IPR036165">
    <property type="entry name" value="YefM-like_sf"/>
</dbReference>
<protein>
    <recommendedName>
        <fullName evidence="2">DUF2281 domain-containing protein</fullName>
    </recommendedName>
</protein>
<sequence length="97" mass="10994">MYSISQSELSPQLQQLIQQTLTTHDPLKLSLGHGQSAILLAEQDYQQLLNVLNQIKAIITQTQQPEIGKQRIFGSSKGLIKMTDDFDSPLDEFKDYM</sequence>
<comment type="similarity">
    <text evidence="1">Belongs to the phD/YefM antitoxin family.</text>
</comment>
<accession>I3CKH4</accession>
<evidence type="ECO:0000259" key="2">
    <source>
        <dbReference type="Pfam" id="PF10047"/>
    </source>
</evidence>
<evidence type="ECO:0000256" key="1">
    <source>
        <dbReference type="ARBA" id="ARBA00009981"/>
    </source>
</evidence>
<evidence type="ECO:0000313" key="3">
    <source>
        <dbReference type="EMBL" id="EIJ44117.1"/>
    </source>
</evidence>
<dbReference type="HOGENOM" id="CLU_2341106_0_0_6"/>
<dbReference type="InterPro" id="IPR018739">
    <property type="entry name" value="DUF2281"/>
</dbReference>
<dbReference type="SUPFAM" id="SSF143120">
    <property type="entry name" value="YefM-like"/>
    <property type="match status" value="1"/>
</dbReference>
<dbReference type="OrthoDB" id="9800503at2"/>
<reference evidence="3 4" key="1">
    <citation type="submission" date="2011-11" db="EMBL/GenBank/DDBJ databases">
        <title>Improved High-Quality Draft sequence of Beggiatoa alba B18lD.</title>
        <authorList>
            <consortium name="US DOE Joint Genome Institute"/>
            <person name="Lucas S."/>
            <person name="Han J."/>
            <person name="Lapidus A."/>
            <person name="Cheng J.-F."/>
            <person name="Goodwin L."/>
            <person name="Pitluck S."/>
            <person name="Peters L."/>
            <person name="Mikhailova N."/>
            <person name="Held B."/>
            <person name="Detter J.C."/>
            <person name="Han C."/>
            <person name="Tapia R."/>
            <person name="Land M."/>
            <person name="Hauser L."/>
            <person name="Kyrpides N."/>
            <person name="Ivanova N."/>
            <person name="Pagani I."/>
            <person name="Samuel K."/>
            <person name="Teske A."/>
            <person name="Mueller J."/>
            <person name="Woyke T."/>
        </authorList>
    </citation>
    <scope>NUCLEOTIDE SEQUENCE [LARGE SCALE GENOMIC DNA]</scope>
    <source>
        <strain evidence="3 4">B18LD</strain>
    </source>
</reference>
<feature type="domain" description="DUF2281" evidence="2">
    <location>
        <begin position="62"/>
        <end position="96"/>
    </location>
</feature>
<gene>
    <name evidence="3" type="ORF">BegalDRAFT_3298</name>
</gene>
<dbReference type="AlphaFoldDB" id="I3CKH4"/>
<dbReference type="Pfam" id="PF10047">
    <property type="entry name" value="DUF2281"/>
    <property type="match status" value="1"/>
</dbReference>
<evidence type="ECO:0000313" key="4">
    <source>
        <dbReference type="Proteomes" id="UP000005744"/>
    </source>
</evidence>
<proteinExistence type="inferred from homology"/>
<name>I3CKH4_9GAMM</name>
<organism evidence="3 4">
    <name type="scientific">Beggiatoa alba B18LD</name>
    <dbReference type="NCBI Taxonomy" id="395493"/>
    <lineage>
        <taxon>Bacteria</taxon>
        <taxon>Pseudomonadati</taxon>
        <taxon>Pseudomonadota</taxon>
        <taxon>Gammaproteobacteria</taxon>
        <taxon>Thiotrichales</taxon>
        <taxon>Thiotrichaceae</taxon>
        <taxon>Beggiatoa</taxon>
    </lineage>
</organism>
<dbReference type="Proteomes" id="UP000005744">
    <property type="component" value="Unassembled WGS sequence"/>
</dbReference>
<dbReference type="EMBL" id="JH600070">
    <property type="protein sequence ID" value="EIJ44117.1"/>
    <property type="molecule type" value="Genomic_DNA"/>
</dbReference>